<evidence type="ECO:0000256" key="2">
    <source>
        <dbReference type="ARBA" id="ARBA00023315"/>
    </source>
</evidence>
<dbReference type="CDD" id="cd04301">
    <property type="entry name" value="NAT_SF"/>
    <property type="match status" value="1"/>
</dbReference>
<evidence type="ECO:0000313" key="5">
    <source>
        <dbReference type="Proteomes" id="UP000000844"/>
    </source>
</evidence>
<dbReference type="SUPFAM" id="SSF55729">
    <property type="entry name" value="Acyl-CoA N-acyltransferases (Nat)"/>
    <property type="match status" value="1"/>
</dbReference>
<dbReference type="Gene3D" id="3.40.630.30">
    <property type="match status" value="1"/>
</dbReference>
<evidence type="ECO:0000259" key="3">
    <source>
        <dbReference type="PROSITE" id="PS51186"/>
    </source>
</evidence>
<organism evidence="4 5">
    <name type="scientific">Stackebrandtia nassauensis (strain DSM 44728 / CIP 108903 / NRRL B-16338 / NBRC 102104 / LLR-40K-21)</name>
    <dbReference type="NCBI Taxonomy" id="446470"/>
    <lineage>
        <taxon>Bacteria</taxon>
        <taxon>Bacillati</taxon>
        <taxon>Actinomycetota</taxon>
        <taxon>Actinomycetes</taxon>
        <taxon>Glycomycetales</taxon>
        <taxon>Glycomycetaceae</taxon>
        <taxon>Stackebrandtia</taxon>
    </lineage>
</organism>
<accession>D3PYG2</accession>
<dbReference type="PANTHER" id="PTHR43877:SF2">
    <property type="entry name" value="AMINOALKYLPHOSPHONATE N-ACETYLTRANSFERASE-RELATED"/>
    <property type="match status" value="1"/>
</dbReference>
<dbReference type="Proteomes" id="UP000000844">
    <property type="component" value="Chromosome"/>
</dbReference>
<keyword evidence="1 4" id="KW-0808">Transferase</keyword>
<sequence>MSDDNRVSVRGLGPEDWRIKRELRLAALKADEQWFGGNYADSAARTEQQWRDWPDGAVFAAYLDEEPVGLVAGVRPEHLDGQAELISMWVGSAGRGHGLAGLLVDAVAAWAREQGCTDLYLEVMPHNESACRAYRRSGFAEVAAPVRNAGDIAMRYRL</sequence>
<dbReference type="HOGENOM" id="CLU_013985_19_3_11"/>
<evidence type="ECO:0000313" key="4">
    <source>
        <dbReference type="EMBL" id="ADD41529.1"/>
    </source>
</evidence>
<dbReference type="OrthoDB" id="9799092at2"/>
<gene>
    <name evidence="4" type="ordered locus">Snas_1833</name>
</gene>
<reference evidence="4 5" key="1">
    <citation type="journal article" date="2009" name="Stand. Genomic Sci.">
        <title>Complete genome sequence of Stackebrandtia nassauensis type strain (LLR-40K-21).</title>
        <authorList>
            <person name="Munk C."/>
            <person name="Lapidus A."/>
            <person name="Copeland A."/>
            <person name="Jando M."/>
            <person name="Mayilraj S."/>
            <person name="Glavina Del Rio T."/>
            <person name="Nolan M."/>
            <person name="Chen F."/>
            <person name="Lucas S."/>
            <person name="Tice H."/>
            <person name="Cheng J.F."/>
            <person name="Han C."/>
            <person name="Detter J.C."/>
            <person name="Bruce D."/>
            <person name="Goodwin L."/>
            <person name="Chain P."/>
            <person name="Pitluck S."/>
            <person name="Goker M."/>
            <person name="Ovchinikova G."/>
            <person name="Pati A."/>
            <person name="Ivanova N."/>
            <person name="Mavromatis K."/>
            <person name="Chen A."/>
            <person name="Palaniappan K."/>
            <person name="Land M."/>
            <person name="Hauser L."/>
            <person name="Chang Y.J."/>
            <person name="Jeffries C.D."/>
            <person name="Bristow J."/>
            <person name="Eisen J.A."/>
            <person name="Markowitz V."/>
            <person name="Hugenholtz P."/>
            <person name="Kyrpides N.C."/>
            <person name="Klenk H.P."/>
        </authorList>
    </citation>
    <scope>NUCLEOTIDE SEQUENCE [LARGE SCALE GENOMIC DNA]</scope>
    <source>
        <strain evidence="5">DSM 44728 / CIP 108903 / NRRL B-16338 / NBRC 102104 / LLR-40K-21</strain>
    </source>
</reference>
<dbReference type="KEGG" id="sna:Snas_1833"/>
<dbReference type="InterPro" id="IPR000182">
    <property type="entry name" value="GNAT_dom"/>
</dbReference>
<dbReference type="InterPro" id="IPR050832">
    <property type="entry name" value="Bact_Acetyltransf"/>
</dbReference>
<dbReference type="STRING" id="446470.Snas_1833"/>
<protein>
    <submittedName>
        <fullName evidence="4">GCN5-related N-acetyltransferase</fullName>
    </submittedName>
</protein>
<dbReference type="eggNOG" id="COG0456">
    <property type="taxonomic scope" value="Bacteria"/>
</dbReference>
<dbReference type="GO" id="GO:0016747">
    <property type="term" value="F:acyltransferase activity, transferring groups other than amino-acyl groups"/>
    <property type="evidence" value="ECO:0007669"/>
    <property type="project" value="InterPro"/>
</dbReference>
<dbReference type="RefSeq" id="WP_013017100.1">
    <property type="nucleotide sequence ID" value="NC_013947.1"/>
</dbReference>
<dbReference type="Pfam" id="PF00583">
    <property type="entry name" value="Acetyltransf_1"/>
    <property type="match status" value="1"/>
</dbReference>
<proteinExistence type="predicted"/>
<keyword evidence="5" id="KW-1185">Reference proteome</keyword>
<dbReference type="PROSITE" id="PS51186">
    <property type="entry name" value="GNAT"/>
    <property type="match status" value="1"/>
</dbReference>
<dbReference type="AlphaFoldDB" id="D3PYG2"/>
<name>D3PYG2_STANL</name>
<dbReference type="PANTHER" id="PTHR43877">
    <property type="entry name" value="AMINOALKYLPHOSPHONATE N-ACETYLTRANSFERASE-RELATED-RELATED"/>
    <property type="match status" value="1"/>
</dbReference>
<feature type="domain" description="N-acetyltransferase" evidence="3">
    <location>
        <begin position="7"/>
        <end position="158"/>
    </location>
</feature>
<evidence type="ECO:0000256" key="1">
    <source>
        <dbReference type="ARBA" id="ARBA00022679"/>
    </source>
</evidence>
<keyword evidence="2" id="KW-0012">Acyltransferase</keyword>
<dbReference type="InterPro" id="IPR016181">
    <property type="entry name" value="Acyl_CoA_acyltransferase"/>
</dbReference>
<dbReference type="EMBL" id="CP001778">
    <property type="protein sequence ID" value="ADD41529.1"/>
    <property type="molecule type" value="Genomic_DNA"/>
</dbReference>